<name>A0A1C4XLR7_9ACTN</name>
<organism evidence="1 2">
    <name type="scientific">Micromonospora chokoriensis</name>
    <dbReference type="NCBI Taxonomy" id="356851"/>
    <lineage>
        <taxon>Bacteria</taxon>
        <taxon>Bacillati</taxon>
        <taxon>Actinomycetota</taxon>
        <taxon>Actinomycetes</taxon>
        <taxon>Micromonosporales</taxon>
        <taxon>Micromonosporaceae</taxon>
        <taxon>Micromonospora</taxon>
    </lineage>
</organism>
<dbReference type="Proteomes" id="UP000198224">
    <property type="component" value="Chromosome I"/>
</dbReference>
<dbReference type="EMBL" id="LT607409">
    <property type="protein sequence ID" value="SCF09469.1"/>
    <property type="molecule type" value="Genomic_DNA"/>
</dbReference>
<dbReference type="RefSeq" id="WP_157742541.1">
    <property type="nucleotide sequence ID" value="NZ_LT607409.1"/>
</dbReference>
<evidence type="ECO:0000313" key="1">
    <source>
        <dbReference type="EMBL" id="SCF09469.1"/>
    </source>
</evidence>
<evidence type="ECO:0000313" key="2">
    <source>
        <dbReference type="Proteomes" id="UP000198224"/>
    </source>
</evidence>
<protein>
    <recommendedName>
        <fullName evidence="3">Alpha/beta hydrolase family protein</fullName>
    </recommendedName>
</protein>
<reference evidence="2" key="1">
    <citation type="submission" date="2016-06" db="EMBL/GenBank/DDBJ databases">
        <authorList>
            <person name="Varghese N."/>
            <person name="Submissions Spin"/>
        </authorList>
    </citation>
    <scope>NUCLEOTIDE SEQUENCE [LARGE SCALE GENOMIC DNA]</scope>
    <source>
        <strain evidence="2">DSM 45160</strain>
    </source>
</reference>
<proteinExistence type="predicted"/>
<evidence type="ECO:0008006" key="3">
    <source>
        <dbReference type="Google" id="ProtNLM"/>
    </source>
</evidence>
<dbReference type="AlphaFoldDB" id="A0A1C4XLR7"/>
<keyword evidence="2" id="KW-1185">Reference proteome</keyword>
<sequence length="99" mass="11093">MTMTRDFDDDRPPLVLLHGYWGEILHGSDEAIAAQRSRDLLSIGERNIAYRWVTSSEPPARYLAWLTEALPEIEVTVLPGSHFPHLAEPATIARLLVTG</sequence>
<accession>A0A1C4XLR7</accession>
<gene>
    <name evidence="1" type="ORF">GA0070612_3748</name>
</gene>